<feature type="active site" evidence="9">
    <location>
        <position position="92"/>
    </location>
</feature>
<evidence type="ECO:0000256" key="8">
    <source>
        <dbReference type="ARBA" id="ARBA00023180"/>
    </source>
</evidence>
<dbReference type="PANTHER" id="PTHR47965">
    <property type="entry name" value="ASPARTYL PROTEASE-RELATED"/>
    <property type="match status" value="1"/>
</dbReference>
<dbReference type="InterPro" id="IPR033121">
    <property type="entry name" value="PEPTIDASE_A1"/>
</dbReference>
<comment type="caution">
    <text evidence="14">The sequence shown here is derived from an EMBL/GenBank/DDBJ whole genome shotgun (WGS) entry which is preliminary data.</text>
</comment>
<dbReference type="FunFam" id="2.40.70.10:FF:000011">
    <property type="entry name" value="Aspartic protease"/>
    <property type="match status" value="1"/>
</dbReference>
<dbReference type="GO" id="GO:0006508">
    <property type="term" value="P:proteolysis"/>
    <property type="evidence" value="ECO:0007669"/>
    <property type="project" value="UniProtKB-KW"/>
</dbReference>
<evidence type="ECO:0000256" key="3">
    <source>
        <dbReference type="ARBA" id="ARBA00022685"/>
    </source>
</evidence>
<dbReference type="AlphaFoldDB" id="A0A642UYT3"/>
<keyword evidence="6 10" id="KW-0378">Hydrolase</keyword>
<keyword evidence="8" id="KW-0325">Glycoprotein</keyword>
<dbReference type="InterPro" id="IPR021109">
    <property type="entry name" value="Peptidase_aspartic_dom_sf"/>
</dbReference>
<feature type="domain" description="Peptidase A1" evidence="13">
    <location>
        <begin position="74"/>
        <end position="427"/>
    </location>
</feature>
<keyword evidence="15" id="KW-1185">Reference proteome</keyword>
<evidence type="ECO:0000313" key="14">
    <source>
        <dbReference type="EMBL" id="KAA8908243.1"/>
    </source>
</evidence>
<protein>
    <recommendedName>
        <fullName evidence="13">Peptidase A1 domain-containing protein</fullName>
    </recommendedName>
</protein>
<dbReference type="SUPFAM" id="SSF50630">
    <property type="entry name" value="Acid proteases"/>
    <property type="match status" value="1"/>
</dbReference>
<feature type="compositionally biased region" description="Low complexity" evidence="11">
    <location>
        <begin position="534"/>
        <end position="561"/>
    </location>
</feature>
<evidence type="ECO:0000256" key="7">
    <source>
        <dbReference type="ARBA" id="ARBA00023145"/>
    </source>
</evidence>
<evidence type="ECO:0000256" key="6">
    <source>
        <dbReference type="ARBA" id="ARBA00022801"/>
    </source>
</evidence>
<dbReference type="PROSITE" id="PS00141">
    <property type="entry name" value="ASP_PROTEASE"/>
    <property type="match status" value="2"/>
</dbReference>
<dbReference type="GO" id="GO:0004190">
    <property type="term" value="F:aspartic-type endopeptidase activity"/>
    <property type="evidence" value="ECO:0007669"/>
    <property type="project" value="UniProtKB-KW"/>
</dbReference>
<feature type="active site" evidence="9">
    <location>
        <position position="311"/>
    </location>
</feature>
<keyword evidence="7" id="KW-0865">Zymogen</keyword>
<evidence type="ECO:0000256" key="5">
    <source>
        <dbReference type="ARBA" id="ARBA00022750"/>
    </source>
</evidence>
<dbReference type="VEuPathDB" id="FungiDB:TRICI_004802"/>
<evidence type="ECO:0000256" key="9">
    <source>
        <dbReference type="PIRSR" id="PIRSR601461-1"/>
    </source>
</evidence>
<feature type="compositionally biased region" description="Polar residues" evidence="11">
    <location>
        <begin position="523"/>
        <end position="533"/>
    </location>
</feature>
<name>A0A642UYT3_9ASCO</name>
<dbReference type="InterPro" id="IPR001461">
    <property type="entry name" value="Aspartic_peptidase_A1"/>
</dbReference>
<accession>A0A642UYT3</accession>
<evidence type="ECO:0000256" key="4">
    <source>
        <dbReference type="ARBA" id="ARBA00022729"/>
    </source>
</evidence>
<dbReference type="GO" id="GO:0009277">
    <property type="term" value="C:fungal-type cell wall"/>
    <property type="evidence" value="ECO:0007669"/>
    <property type="project" value="TreeGrafter"/>
</dbReference>
<evidence type="ECO:0000256" key="2">
    <source>
        <dbReference type="ARBA" id="ARBA00022670"/>
    </source>
</evidence>
<dbReference type="EMBL" id="SWFS01000367">
    <property type="protein sequence ID" value="KAA8908243.1"/>
    <property type="molecule type" value="Genomic_DNA"/>
</dbReference>
<evidence type="ECO:0000256" key="12">
    <source>
        <dbReference type="SAM" id="SignalP"/>
    </source>
</evidence>
<organism evidence="14 15">
    <name type="scientific">Trichomonascus ciferrii</name>
    <dbReference type="NCBI Taxonomy" id="44093"/>
    <lineage>
        <taxon>Eukaryota</taxon>
        <taxon>Fungi</taxon>
        <taxon>Dikarya</taxon>
        <taxon>Ascomycota</taxon>
        <taxon>Saccharomycotina</taxon>
        <taxon>Dipodascomycetes</taxon>
        <taxon>Dipodascales</taxon>
        <taxon>Trichomonascaceae</taxon>
        <taxon>Trichomonascus</taxon>
        <taxon>Trichomonascus ciferrii complex</taxon>
    </lineage>
</organism>
<keyword evidence="4 12" id="KW-0732">Signal</keyword>
<keyword evidence="2 10" id="KW-0645">Protease</keyword>
<evidence type="ECO:0000259" key="13">
    <source>
        <dbReference type="PROSITE" id="PS51767"/>
    </source>
</evidence>
<dbReference type="Gene3D" id="2.40.70.10">
    <property type="entry name" value="Acid Proteases"/>
    <property type="match status" value="2"/>
</dbReference>
<feature type="region of interest" description="Disordered" evidence="11">
    <location>
        <begin position="523"/>
        <end position="561"/>
    </location>
</feature>
<comment type="similarity">
    <text evidence="1 10">Belongs to the peptidase A1 family.</text>
</comment>
<evidence type="ECO:0000256" key="1">
    <source>
        <dbReference type="ARBA" id="ARBA00007447"/>
    </source>
</evidence>
<dbReference type="PROSITE" id="PS51767">
    <property type="entry name" value="PEPTIDASE_A1"/>
    <property type="match status" value="1"/>
</dbReference>
<dbReference type="InterPro" id="IPR033876">
    <property type="entry name" value="SAP-like"/>
</dbReference>
<feature type="chain" id="PRO_5024845529" description="Peptidase A1 domain-containing protein" evidence="12">
    <location>
        <begin position="21"/>
        <end position="585"/>
    </location>
</feature>
<sequence length="585" mass="61251">MRWAAAVVGGLVALGAPASAADDAGFVQLEVRGQTSSDWHPNPRYSHDGRYAGVVQRRADDTLEVKVENVYTYYSIDVEIGTPKQKQTLLIDTGSSDIWVIGSENPYCASTPKEKAQAAMGVNYIDCGGSGTFNLSDSSSFRKNDTDFFIQYGDYSFAKGGWGTDVLAFAGTRVPAVSFAVGEETNSSQGVFGIGLQGLESTVSNNDGAYDNLPLQLRNEGKIARVAYSLWLNDIQSRAGSLLFGGVDHAKYSGDLQKVPIVSNVDKKGDDPVEMTVVLSGLGIKKNTASKRDHDGAAESIMSSNVPVLLDSGTSLVLLPDAVLRAVGRATGAEYSRELGYYVQECGAGDGGAALEFDFSGLKIDVALADLLLPLSDGAGNPSQFANGKAACALGMSEATDTIILGDTFLRSAYVVYDLENHEIAMAPVKYNQTKSDIETIKSDIPKAKKAPRYSSTKLAQTVSLNSVDQALSEVKSQTLTAANNVGFAGAQSTQQTVESSLVTGSISSISRDTRSNIWSTVSAKPTSSNLPTSSESVSSSSSSSSASASSATSASSSSSNGAQQQLPCLLAAALCILLSACITC</sequence>
<dbReference type="CDD" id="cd05474">
    <property type="entry name" value="SAP_like"/>
    <property type="match status" value="1"/>
</dbReference>
<dbReference type="Pfam" id="PF00026">
    <property type="entry name" value="Asp"/>
    <property type="match status" value="1"/>
</dbReference>
<evidence type="ECO:0000256" key="10">
    <source>
        <dbReference type="RuleBase" id="RU000454"/>
    </source>
</evidence>
<feature type="signal peptide" evidence="12">
    <location>
        <begin position="1"/>
        <end position="20"/>
    </location>
</feature>
<dbReference type="Proteomes" id="UP000761534">
    <property type="component" value="Unassembled WGS sequence"/>
</dbReference>
<evidence type="ECO:0000313" key="15">
    <source>
        <dbReference type="Proteomes" id="UP000761534"/>
    </source>
</evidence>
<keyword evidence="3" id="KW-0165">Cleavage on pair of basic residues</keyword>
<dbReference type="PANTHER" id="PTHR47965:SF12">
    <property type="entry name" value="ASPARTIC PROTEINASE 3-RELATED"/>
    <property type="match status" value="1"/>
</dbReference>
<dbReference type="OrthoDB" id="771136at2759"/>
<dbReference type="PRINTS" id="PR00792">
    <property type="entry name" value="PEPSIN"/>
</dbReference>
<proteinExistence type="inferred from homology"/>
<dbReference type="GO" id="GO:0005576">
    <property type="term" value="C:extracellular region"/>
    <property type="evidence" value="ECO:0007669"/>
    <property type="project" value="TreeGrafter"/>
</dbReference>
<reference evidence="14" key="1">
    <citation type="journal article" date="2019" name="G3 (Bethesda)">
        <title>Genome Assemblies of Two Rare Opportunistic Yeast Pathogens: Diutina rugosa (syn. Candida rugosa) and Trichomonascus ciferrii (syn. Candida ciferrii).</title>
        <authorList>
            <person name="Mixao V."/>
            <person name="Saus E."/>
            <person name="Hansen A.P."/>
            <person name="Lass-Florl C."/>
            <person name="Gabaldon T."/>
        </authorList>
    </citation>
    <scope>NUCLEOTIDE SEQUENCE</scope>
    <source>
        <strain evidence="14">CBS 4856</strain>
    </source>
</reference>
<evidence type="ECO:0000256" key="11">
    <source>
        <dbReference type="SAM" id="MobiDB-lite"/>
    </source>
</evidence>
<dbReference type="GO" id="GO:0031505">
    <property type="term" value="P:fungal-type cell wall organization"/>
    <property type="evidence" value="ECO:0007669"/>
    <property type="project" value="TreeGrafter"/>
</dbReference>
<keyword evidence="5 10" id="KW-0064">Aspartyl protease</keyword>
<dbReference type="InterPro" id="IPR001969">
    <property type="entry name" value="Aspartic_peptidase_AS"/>
</dbReference>
<gene>
    <name evidence="14" type="ORF">TRICI_004802</name>
</gene>